<feature type="compositionally biased region" description="Pro residues" evidence="7">
    <location>
        <begin position="137"/>
        <end position="154"/>
    </location>
</feature>
<dbReference type="InterPro" id="IPR039726">
    <property type="entry name" value="Prp40-like"/>
</dbReference>
<keyword evidence="2" id="KW-0507">mRNA processing</keyword>
<comment type="subcellular location">
    <subcellularLocation>
        <location evidence="1">Nucleus</location>
    </subcellularLocation>
</comment>
<evidence type="ECO:0000256" key="6">
    <source>
        <dbReference type="SAM" id="Coils"/>
    </source>
</evidence>
<dbReference type="GO" id="GO:0005685">
    <property type="term" value="C:U1 snRNP"/>
    <property type="evidence" value="ECO:0007669"/>
    <property type="project" value="TreeGrafter"/>
</dbReference>
<comment type="caution">
    <text evidence="10">The sequence shown here is derived from an EMBL/GenBank/DDBJ whole genome shotgun (WGS) entry which is preliminary data.</text>
</comment>
<feature type="compositionally biased region" description="Basic residues" evidence="7">
    <location>
        <begin position="696"/>
        <end position="707"/>
    </location>
</feature>
<dbReference type="GO" id="GO:0071004">
    <property type="term" value="C:U2-type prespliceosome"/>
    <property type="evidence" value="ECO:0007669"/>
    <property type="project" value="TreeGrafter"/>
</dbReference>
<evidence type="ECO:0000259" key="9">
    <source>
        <dbReference type="PROSITE" id="PS51676"/>
    </source>
</evidence>
<feature type="domain" description="FF" evidence="9">
    <location>
        <begin position="258"/>
        <end position="312"/>
    </location>
</feature>
<feature type="compositionally biased region" description="Basic residues" evidence="7">
    <location>
        <begin position="725"/>
        <end position="734"/>
    </location>
</feature>
<evidence type="ECO:0000256" key="3">
    <source>
        <dbReference type="ARBA" id="ARBA00022737"/>
    </source>
</evidence>
<dbReference type="InterPro" id="IPR036020">
    <property type="entry name" value="WW_dom_sf"/>
</dbReference>
<dbReference type="PANTHER" id="PTHR11864:SF0">
    <property type="entry name" value="PRP40 PRE-MRNA PROCESSING FACTOR 40 HOMOLOG A (YEAST)"/>
    <property type="match status" value="1"/>
</dbReference>
<feature type="domain" description="WW" evidence="8">
    <location>
        <begin position="47"/>
        <end position="74"/>
    </location>
</feature>
<dbReference type="PANTHER" id="PTHR11864">
    <property type="entry name" value="PRE-MRNA-PROCESSING PROTEIN PRP40"/>
    <property type="match status" value="1"/>
</dbReference>
<evidence type="ECO:0000313" key="10">
    <source>
        <dbReference type="EMBL" id="KAI9255189.1"/>
    </source>
</evidence>
<keyword evidence="6" id="KW-0175">Coiled coil</keyword>
<name>A0AAD5K5C2_9FUNG</name>
<feature type="domain" description="FF" evidence="9">
    <location>
        <begin position="610"/>
        <end position="667"/>
    </location>
</feature>
<reference evidence="10" key="1">
    <citation type="journal article" date="2022" name="IScience">
        <title>Evolution of zygomycete secretomes and the origins of terrestrial fungal ecologies.</title>
        <authorList>
            <person name="Chang Y."/>
            <person name="Wang Y."/>
            <person name="Mondo S."/>
            <person name="Ahrendt S."/>
            <person name="Andreopoulos W."/>
            <person name="Barry K."/>
            <person name="Beard J."/>
            <person name="Benny G.L."/>
            <person name="Blankenship S."/>
            <person name="Bonito G."/>
            <person name="Cuomo C."/>
            <person name="Desiro A."/>
            <person name="Gervers K.A."/>
            <person name="Hundley H."/>
            <person name="Kuo A."/>
            <person name="LaButti K."/>
            <person name="Lang B.F."/>
            <person name="Lipzen A."/>
            <person name="O'Donnell K."/>
            <person name="Pangilinan J."/>
            <person name="Reynolds N."/>
            <person name="Sandor L."/>
            <person name="Smith M.E."/>
            <person name="Tsang A."/>
            <person name="Grigoriev I.V."/>
            <person name="Stajich J.E."/>
            <person name="Spatafora J.W."/>
        </authorList>
    </citation>
    <scope>NUCLEOTIDE SEQUENCE</scope>
    <source>
        <strain evidence="10">RSA 2281</strain>
    </source>
</reference>
<feature type="region of interest" description="Disordered" evidence="7">
    <location>
        <begin position="124"/>
        <end position="154"/>
    </location>
</feature>
<feature type="compositionally biased region" description="Basic and acidic residues" evidence="7">
    <location>
        <begin position="124"/>
        <end position="135"/>
    </location>
</feature>
<keyword evidence="3" id="KW-0677">Repeat</keyword>
<dbReference type="Pfam" id="PF25432">
    <property type="entry name" value="FF_PRPF40A"/>
    <property type="match status" value="1"/>
</dbReference>
<gene>
    <name evidence="10" type="ORF">BDA99DRAFT_518130</name>
</gene>
<feature type="compositionally biased region" description="Basic and acidic residues" evidence="7">
    <location>
        <begin position="708"/>
        <end position="724"/>
    </location>
</feature>
<evidence type="ECO:0000256" key="4">
    <source>
        <dbReference type="ARBA" id="ARBA00023187"/>
    </source>
</evidence>
<dbReference type="Gene3D" id="1.10.10.440">
    <property type="entry name" value="FF domain"/>
    <property type="match status" value="5"/>
</dbReference>
<proteinExistence type="predicted"/>
<feature type="domain" description="WW" evidence="8">
    <location>
        <begin position="87"/>
        <end position="115"/>
    </location>
</feature>
<keyword evidence="5" id="KW-0539">Nucleus</keyword>
<evidence type="ECO:0000256" key="2">
    <source>
        <dbReference type="ARBA" id="ARBA00022664"/>
    </source>
</evidence>
<feature type="coiled-coil region" evidence="6">
    <location>
        <begin position="594"/>
        <end position="621"/>
    </location>
</feature>
<dbReference type="GO" id="GO:0003723">
    <property type="term" value="F:RNA binding"/>
    <property type="evidence" value="ECO:0007669"/>
    <property type="project" value="TreeGrafter"/>
</dbReference>
<feature type="domain" description="FF" evidence="9">
    <location>
        <begin position="472"/>
        <end position="534"/>
    </location>
</feature>
<protein>
    <submittedName>
        <fullName evidence="10">Uncharacterized protein</fullName>
    </submittedName>
</protein>
<keyword evidence="4" id="KW-0508">mRNA splicing</keyword>
<dbReference type="AlphaFoldDB" id="A0AAD5K5C2"/>
<dbReference type="SMART" id="SM00456">
    <property type="entry name" value="WW"/>
    <property type="match status" value="2"/>
</dbReference>
<dbReference type="Pfam" id="PF00397">
    <property type="entry name" value="WW"/>
    <property type="match status" value="2"/>
</dbReference>
<evidence type="ECO:0000259" key="8">
    <source>
        <dbReference type="PROSITE" id="PS50020"/>
    </source>
</evidence>
<dbReference type="PROSITE" id="PS51676">
    <property type="entry name" value="FF"/>
    <property type="match status" value="4"/>
</dbReference>
<dbReference type="PROSITE" id="PS01159">
    <property type="entry name" value="WW_DOMAIN_1"/>
    <property type="match status" value="1"/>
</dbReference>
<feature type="region of interest" description="Disordered" evidence="7">
    <location>
        <begin position="669"/>
        <end position="769"/>
    </location>
</feature>
<dbReference type="InterPro" id="IPR001202">
    <property type="entry name" value="WW_dom"/>
</dbReference>
<keyword evidence="11" id="KW-1185">Reference proteome</keyword>
<feature type="compositionally biased region" description="Acidic residues" evidence="7">
    <location>
        <begin position="752"/>
        <end position="761"/>
    </location>
</feature>
<accession>A0AAD5K5C2</accession>
<feature type="compositionally biased region" description="Acidic residues" evidence="7">
    <location>
        <begin position="678"/>
        <end position="692"/>
    </location>
</feature>
<feature type="region of interest" description="Disordered" evidence="7">
    <location>
        <begin position="186"/>
        <end position="242"/>
    </location>
</feature>
<evidence type="ECO:0000256" key="5">
    <source>
        <dbReference type="ARBA" id="ARBA00023242"/>
    </source>
</evidence>
<dbReference type="SMART" id="SM00441">
    <property type="entry name" value="FF"/>
    <property type="match status" value="5"/>
</dbReference>
<dbReference type="InterPro" id="IPR036517">
    <property type="entry name" value="FF_domain_sf"/>
</dbReference>
<feature type="domain" description="FF" evidence="9">
    <location>
        <begin position="318"/>
        <end position="380"/>
    </location>
</feature>
<dbReference type="Gene3D" id="2.20.70.10">
    <property type="match status" value="2"/>
</dbReference>
<feature type="region of interest" description="Disordered" evidence="7">
    <location>
        <begin position="1"/>
        <end position="44"/>
    </location>
</feature>
<evidence type="ECO:0000256" key="1">
    <source>
        <dbReference type="ARBA" id="ARBA00004123"/>
    </source>
</evidence>
<dbReference type="Proteomes" id="UP001209540">
    <property type="component" value="Unassembled WGS sequence"/>
</dbReference>
<dbReference type="GO" id="GO:0045292">
    <property type="term" value="P:mRNA cis splicing, via spliceosome"/>
    <property type="evidence" value="ECO:0007669"/>
    <property type="project" value="InterPro"/>
</dbReference>
<feature type="compositionally biased region" description="Low complexity" evidence="7">
    <location>
        <begin position="203"/>
        <end position="230"/>
    </location>
</feature>
<organism evidence="10 11">
    <name type="scientific">Phascolomyces articulosus</name>
    <dbReference type="NCBI Taxonomy" id="60185"/>
    <lineage>
        <taxon>Eukaryota</taxon>
        <taxon>Fungi</taxon>
        <taxon>Fungi incertae sedis</taxon>
        <taxon>Mucoromycota</taxon>
        <taxon>Mucoromycotina</taxon>
        <taxon>Mucoromycetes</taxon>
        <taxon>Mucorales</taxon>
        <taxon>Lichtheimiaceae</taxon>
        <taxon>Phascolomyces</taxon>
    </lineage>
</organism>
<dbReference type="SUPFAM" id="SSF51045">
    <property type="entry name" value="WW domain"/>
    <property type="match status" value="2"/>
</dbReference>
<dbReference type="FunFam" id="1.10.10.440:FF:000013">
    <property type="entry name" value="pre-mRNA-processing protein 40A isoform X1"/>
    <property type="match status" value="1"/>
</dbReference>
<dbReference type="InterPro" id="IPR002713">
    <property type="entry name" value="FF_domain"/>
</dbReference>
<evidence type="ECO:0000313" key="11">
    <source>
        <dbReference type="Proteomes" id="UP001209540"/>
    </source>
</evidence>
<dbReference type="CDD" id="cd00201">
    <property type="entry name" value="WW"/>
    <property type="match status" value="2"/>
</dbReference>
<dbReference type="PROSITE" id="PS50020">
    <property type="entry name" value="WW_DOMAIN_2"/>
    <property type="match status" value="2"/>
</dbReference>
<evidence type="ECO:0000256" key="7">
    <source>
        <dbReference type="SAM" id="MobiDB-lite"/>
    </source>
</evidence>
<dbReference type="Pfam" id="PF01846">
    <property type="entry name" value="FF"/>
    <property type="match status" value="3"/>
</dbReference>
<sequence>MYRPPPPNAPGFQGTPPPPASSWQRPPPPGIMGGGDPMMPPPPAVLWKEHKNAEGRKYWFNTMTRKSTWEKPEELLTPEEKDLMNCPWKEYKTPEGKTYYSHAETKESKWSMPDEYKELYEKAEKAKERAAKEAQRPTPPPPPQLPIRPPVPVPMPMSVSGPPPTGIVPPISVSGPNAIPMNAPSDMTAPNVPSPHKMRPDMTATTDTANTTEPPTTTGITTPAAITTSTRSHHHKIRQPPPSAALLSQVPVVEFPTKEEAEKAFYKLLKETGVKLDWTWDQTMREIITHPIYRALKTPGERKAAFHAYLDKEAKRERELREEKESKQRMSFFHMLENTKEIKPYSRYRTLIKSISHQPAYLQVKSESQREQYFEEYVHGLQRREKDRLRELRKTNMEHFSHLLRKIPEITYETKWKEAQQLYMEHPDFKEHDKAFEGMDMLDFLSVYEEHSRTLWEVPLAELNNKLRERRRSERKAREGFRKLLAELTHRGIITARSLWKEVYPEIKDDSRYTNLLGVPESTPFNLFCDLLDVLDERLYQDKRLIYDILKEFDFEVSLETTFEDYQELLKRRPDLIERASQSNVKIIFDHLQNKAAQRLKDEKRRQEKKMKKKIDALRHAMKYLEPTITVDDTWETVQPRIEHLPEYQTIEDEQQRMEAYEKYIKRLKEKQHNADHNDEDEEEGMIKEDEDYSKHHPSSSRRYKQRRGSDRESDHGYSDEERSRKRKKRRHTSSHHDNFDQPVDGNRSSAEEGEALDDYENDPRRSMH</sequence>
<dbReference type="EMBL" id="JAIXMP010000023">
    <property type="protein sequence ID" value="KAI9255189.1"/>
    <property type="molecule type" value="Genomic_DNA"/>
</dbReference>
<reference evidence="10" key="2">
    <citation type="submission" date="2023-02" db="EMBL/GenBank/DDBJ databases">
        <authorList>
            <consortium name="DOE Joint Genome Institute"/>
            <person name="Mondo S.J."/>
            <person name="Chang Y."/>
            <person name="Wang Y."/>
            <person name="Ahrendt S."/>
            <person name="Andreopoulos W."/>
            <person name="Barry K."/>
            <person name="Beard J."/>
            <person name="Benny G.L."/>
            <person name="Blankenship S."/>
            <person name="Bonito G."/>
            <person name="Cuomo C."/>
            <person name="Desiro A."/>
            <person name="Gervers K.A."/>
            <person name="Hundley H."/>
            <person name="Kuo A."/>
            <person name="LaButti K."/>
            <person name="Lang B.F."/>
            <person name="Lipzen A."/>
            <person name="O'Donnell K."/>
            <person name="Pangilinan J."/>
            <person name="Reynolds N."/>
            <person name="Sandor L."/>
            <person name="Smith M.W."/>
            <person name="Tsang A."/>
            <person name="Grigoriev I.V."/>
            <person name="Stajich J.E."/>
            <person name="Spatafora J.W."/>
        </authorList>
    </citation>
    <scope>NUCLEOTIDE SEQUENCE</scope>
    <source>
        <strain evidence="10">RSA 2281</strain>
    </source>
</reference>
<dbReference type="SUPFAM" id="SSF81698">
    <property type="entry name" value="FF domain"/>
    <property type="match status" value="5"/>
</dbReference>
<feature type="compositionally biased region" description="Pro residues" evidence="7">
    <location>
        <begin position="1"/>
        <end position="30"/>
    </location>
</feature>